<dbReference type="InterPro" id="IPR001304">
    <property type="entry name" value="C-type_lectin-like"/>
</dbReference>
<keyword evidence="4" id="KW-1185">Reference proteome</keyword>
<dbReference type="OrthoDB" id="6155944at2759"/>
<protein>
    <submittedName>
        <fullName evidence="5">Uncharacterized protein LOC106059133 isoform X1</fullName>
    </submittedName>
</protein>
<reference evidence="5" key="1">
    <citation type="submission" date="2025-08" db="UniProtKB">
        <authorList>
            <consortium name="RefSeq"/>
        </authorList>
    </citation>
    <scope>IDENTIFICATION</scope>
</reference>
<evidence type="ECO:0000259" key="3">
    <source>
        <dbReference type="PROSITE" id="PS50041"/>
    </source>
</evidence>
<sequence length="691" mass="76927">MNLIIIYLLYVFVISECQICEHMTYHEHSQTCIVLVQHLAKHAEAEGYCRDLFYGGHLVHILDENTDTFIRGFLNSTTDKALIGLQDSKKNGHYTWGDTIKATSYFGWAFRPHIPSPSYSTAVATKHGWMEFGNSPANFLCQTQPLISKPVLKCPLLKEGETNASLVCEAWSNAKSTIVSAKMYGATGQWANCTQDNCESELGLQSSLVVTPGKVSLNTKIDVVRRSDAGHVTCTFHSRNDLTSSASCDLNVYAVPQGPSCEHSFNETHITVRCTDSNVHPKVGCTWTHFIHQMSSRAGNVSSSEGTEVNEQSVSQASTLSQRSCEYSVLVSSHGFYTFTVSMYPVIDDLDLKNESVTTTVDILIEPPVEEPKFYVTNGVSHDGALYAMENTTSVISCSVHGGTPLVQDTRIQCDKEIKDISTQCSTSESRGHIASMRISIGRQTDNRSCVCSARHISQKYNLSKTITLFLTSKGEEFSEMLIVQLISGACFTIVALGVLLAVATIRSHIQARRKDLNVKNEEERPRNEYVGLWKLNSITVPEIIIEEVANVENSVYHTIPESLSSKPPRQDQYIEFVPESLSSKPPRQDQYIEFVPQTLVTPSGDCMDTLSVPGTSEEPEILKADYLNWQPPNLCVTETPENDGKEDVNKDGYVIVRVLRRAKENIRRSLMYQNVRLKRSSKCQVIVDAK</sequence>
<evidence type="ECO:0000256" key="2">
    <source>
        <dbReference type="SAM" id="SignalP"/>
    </source>
</evidence>
<evidence type="ECO:0000256" key="1">
    <source>
        <dbReference type="SAM" id="Phobius"/>
    </source>
</evidence>
<organism evidence="4 5">
    <name type="scientific">Biomphalaria glabrata</name>
    <name type="common">Bloodfluke planorb</name>
    <name type="synonym">Freshwater snail</name>
    <dbReference type="NCBI Taxonomy" id="6526"/>
    <lineage>
        <taxon>Eukaryota</taxon>
        <taxon>Metazoa</taxon>
        <taxon>Spiralia</taxon>
        <taxon>Lophotrochozoa</taxon>
        <taxon>Mollusca</taxon>
        <taxon>Gastropoda</taxon>
        <taxon>Heterobranchia</taxon>
        <taxon>Euthyneura</taxon>
        <taxon>Panpulmonata</taxon>
        <taxon>Hygrophila</taxon>
        <taxon>Lymnaeoidea</taxon>
        <taxon>Planorbidae</taxon>
        <taxon>Biomphalaria</taxon>
    </lineage>
</organism>
<feature type="transmembrane region" description="Helical" evidence="1">
    <location>
        <begin position="482"/>
        <end position="506"/>
    </location>
</feature>
<dbReference type="Gene3D" id="3.10.100.10">
    <property type="entry name" value="Mannose-Binding Protein A, subunit A"/>
    <property type="match status" value="1"/>
</dbReference>
<proteinExistence type="predicted"/>
<keyword evidence="1" id="KW-0812">Transmembrane</keyword>
<feature type="signal peptide" evidence="2">
    <location>
        <begin position="1"/>
        <end position="17"/>
    </location>
</feature>
<dbReference type="Pfam" id="PF00059">
    <property type="entry name" value="Lectin_C"/>
    <property type="match status" value="1"/>
</dbReference>
<dbReference type="Proteomes" id="UP001165740">
    <property type="component" value="Chromosome 14"/>
</dbReference>
<dbReference type="CDD" id="cd00037">
    <property type="entry name" value="CLECT"/>
    <property type="match status" value="1"/>
</dbReference>
<feature type="chain" id="PRO_5040779204" evidence="2">
    <location>
        <begin position="18"/>
        <end position="691"/>
    </location>
</feature>
<dbReference type="SUPFAM" id="SSF56436">
    <property type="entry name" value="C-type lectin-like"/>
    <property type="match status" value="1"/>
</dbReference>
<dbReference type="AlphaFoldDB" id="A0A9W2YRR1"/>
<feature type="domain" description="C-type lectin" evidence="3">
    <location>
        <begin position="28"/>
        <end position="129"/>
    </location>
</feature>
<dbReference type="GeneID" id="106059133"/>
<keyword evidence="2" id="KW-0732">Signal</keyword>
<keyword evidence="1" id="KW-0472">Membrane</keyword>
<gene>
    <name evidence="5" type="primary">LOC106059133</name>
</gene>
<dbReference type="SMART" id="SM00034">
    <property type="entry name" value="CLECT"/>
    <property type="match status" value="1"/>
</dbReference>
<name>A0A9W2YRR1_BIOGL</name>
<dbReference type="RefSeq" id="XP_055865395.1">
    <property type="nucleotide sequence ID" value="XM_056009420.1"/>
</dbReference>
<dbReference type="InterPro" id="IPR016186">
    <property type="entry name" value="C-type_lectin-like/link_sf"/>
</dbReference>
<dbReference type="InterPro" id="IPR016187">
    <property type="entry name" value="CTDL_fold"/>
</dbReference>
<dbReference type="PROSITE" id="PS50041">
    <property type="entry name" value="C_TYPE_LECTIN_2"/>
    <property type="match status" value="1"/>
</dbReference>
<accession>A0A9W2YRR1</accession>
<keyword evidence="1" id="KW-1133">Transmembrane helix</keyword>
<evidence type="ECO:0000313" key="5">
    <source>
        <dbReference type="RefSeq" id="XP_055865395.1"/>
    </source>
</evidence>
<evidence type="ECO:0000313" key="4">
    <source>
        <dbReference type="Proteomes" id="UP001165740"/>
    </source>
</evidence>